<comment type="caution">
    <text evidence="4">The sequence shown here is derived from an EMBL/GenBank/DDBJ whole genome shotgun (WGS) entry which is preliminary data.</text>
</comment>
<dbReference type="InterPro" id="IPR013783">
    <property type="entry name" value="Ig-like_fold"/>
</dbReference>
<feature type="chain" id="PRO_5047252781" evidence="2">
    <location>
        <begin position="33"/>
        <end position="616"/>
    </location>
</feature>
<evidence type="ECO:0000259" key="3">
    <source>
        <dbReference type="Pfam" id="PF01833"/>
    </source>
</evidence>
<organism evidence="4 5">
    <name type="scientific">Hymenobacter lucidus</name>
    <dbReference type="NCBI Taxonomy" id="2880930"/>
    <lineage>
        <taxon>Bacteria</taxon>
        <taxon>Pseudomonadati</taxon>
        <taxon>Bacteroidota</taxon>
        <taxon>Cytophagia</taxon>
        <taxon>Cytophagales</taxon>
        <taxon>Hymenobacteraceae</taxon>
        <taxon>Hymenobacter</taxon>
    </lineage>
</organism>
<dbReference type="Gene3D" id="2.130.10.130">
    <property type="entry name" value="Integrin alpha, N-terminal"/>
    <property type="match status" value="1"/>
</dbReference>
<proteinExistence type="predicted"/>
<evidence type="ECO:0000313" key="5">
    <source>
        <dbReference type="Proteomes" id="UP001165296"/>
    </source>
</evidence>
<dbReference type="PANTHER" id="PTHR44103">
    <property type="entry name" value="PROPROTEIN CONVERTASE P"/>
    <property type="match status" value="1"/>
</dbReference>
<keyword evidence="1 2" id="KW-0732">Signal</keyword>
<dbReference type="SUPFAM" id="SSF69318">
    <property type="entry name" value="Integrin alpha N-terminal domain"/>
    <property type="match status" value="1"/>
</dbReference>
<dbReference type="SUPFAM" id="SSF81296">
    <property type="entry name" value="E set domains"/>
    <property type="match status" value="1"/>
</dbReference>
<dbReference type="InterPro" id="IPR028994">
    <property type="entry name" value="Integrin_alpha_N"/>
</dbReference>
<dbReference type="InterPro" id="IPR013517">
    <property type="entry name" value="FG-GAP"/>
</dbReference>
<dbReference type="RefSeq" id="WP_226173519.1">
    <property type="nucleotide sequence ID" value="NZ_JAJADR010000001.1"/>
</dbReference>
<evidence type="ECO:0000313" key="4">
    <source>
        <dbReference type="EMBL" id="MCB2407619.1"/>
    </source>
</evidence>
<feature type="domain" description="IPT/TIG" evidence="3">
    <location>
        <begin position="34"/>
        <end position="102"/>
    </location>
</feature>
<keyword evidence="5" id="KW-1185">Reference proteome</keyword>
<accession>A0ABS8AQE9</accession>
<dbReference type="EMBL" id="JAJADR010000001">
    <property type="protein sequence ID" value="MCB2407619.1"/>
    <property type="molecule type" value="Genomic_DNA"/>
</dbReference>
<sequence>MLHFSALPVASSKARQLALAGFALLAPLAASAQTITSFSPTYGTVGSSLTITGTSLTTATAVQINGETMRITATNAVAGTITVKVPASASTGLLRVTTGTGTVLSDKGFRVTRQSTSFSYPASGTATGAGNLGDYSTPTIADLDDDGLLDMIVGYGDGANNTNGGTLRRFEQTSLTDGTFGSSATTTPRTLTVGAAASGATNPAITVANYAKPWLTDLDGDGLLDMLVGETGGTIRLYEQNSTLYPNNFGPPITLFANPDATTPANRYYARPTVVDLDNDGLLDILVGANDGFIRRYEQKVAGANTTANFNDLGTLKTSGGLAIDGGDVSKAQVLDIDGDGLLDLLIGNAAGNVLQYVQSSVGAATFDRVGTGSFNGIALGAGQYAAPLMADVDNDGLMDLLLGNFNLASGDIQRYEQSASTATPLPVVLTSFTGQLATAGATLRWVTASELHSAAFVVERSADGRTFADISTLTAAGTTNAAHAYSYLDATANTQTSTTLYYRLRQVDQDGTTAYSPVVTLTRTTASAASTRSQTASAYPNPFTESLYVVLPAGSEPQAAHLELATLTGQVLYAGQLQLSAVPQQLTNLPALTPGLYIVRLTTASGTTMQRVSRR</sequence>
<evidence type="ECO:0000256" key="2">
    <source>
        <dbReference type="SAM" id="SignalP"/>
    </source>
</evidence>
<name>A0ABS8AQE9_9BACT</name>
<dbReference type="InterPro" id="IPR002909">
    <property type="entry name" value="IPT_dom"/>
</dbReference>
<dbReference type="Pfam" id="PF01833">
    <property type="entry name" value="TIG"/>
    <property type="match status" value="1"/>
</dbReference>
<dbReference type="PANTHER" id="PTHR44103:SF1">
    <property type="entry name" value="PROPROTEIN CONVERTASE P"/>
    <property type="match status" value="1"/>
</dbReference>
<protein>
    <submittedName>
        <fullName evidence="4">FG-GAP-like repeat-containing protein</fullName>
    </submittedName>
</protein>
<evidence type="ECO:0000256" key="1">
    <source>
        <dbReference type="ARBA" id="ARBA00022729"/>
    </source>
</evidence>
<dbReference type="Pfam" id="PF13517">
    <property type="entry name" value="FG-GAP_3"/>
    <property type="match status" value="2"/>
</dbReference>
<gene>
    <name evidence="4" type="ORF">LGH74_06490</name>
</gene>
<feature type="signal peptide" evidence="2">
    <location>
        <begin position="1"/>
        <end position="32"/>
    </location>
</feature>
<dbReference type="Proteomes" id="UP001165296">
    <property type="component" value="Unassembled WGS sequence"/>
</dbReference>
<dbReference type="InterPro" id="IPR014756">
    <property type="entry name" value="Ig_E-set"/>
</dbReference>
<dbReference type="NCBIfam" id="TIGR04183">
    <property type="entry name" value="Por_Secre_tail"/>
    <property type="match status" value="1"/>
</dbReference>
<reference evidence="4" key="1">
    <citation type="submission" date="2021-10" db="EMBL/GenBank/DDBJ databases">
        <authorList>
            <person name="Dean J.D."/>
            <person name="Kim M.K."/>
            <person name="Newey C.N."/>
            <person name="Stoker T.S."/>
            <person name="Thompson D.W."/>
            <person name="Grose J.H."/>
        </authorList>
    </citation>
    <scope>NUCLEOTIDE SEQUENCE</scope>
    <source>
        <strain evidence="4">BT178</strain>
    </source>
</reference>
<dbReference type="InterPro" id="IPR026444">
    <property type="entry name" value="Secre_tail"/>
</dbReference>
<dbReference type="Gene3D" id="2.60.40.10">
    <property type="entry name" value="Immunoglobulins"/>
    <property type="match status" value="2"/>
</dbReference>